<dbReference type="EMBL" id="CP117417">
    <property type="protein sequence ID" value="WCT78652.1"/>
    <property type="molecule type" value="Genomic_DNA"/>
</dbReference>
<sequence>MGGQDISQGVAWIRELGRLMPLDRYEAAARLAPAMLATAPVSVSLVLLFPRAWKLLSGAAASMAVSTAIILLLMHFGRASGRAVQQRIVERDGGLASTVALRHRDAHLSIATKARYHAALRGLGLELPTPEEEALDPRHADDLYRSAVDWLRERTRDEKQFRLLQSENRSYGFRRNLLGLKPAGLVLNVLCFGAVSSNLWLMSDLEDDRRIAAIILVLLLAGATIAWLFVVTEAFVMDASWAYTDRLLACSEVIPRKPRRTKTTTT</sequence>
<reference evidence="2 3" key="1">
    <citation type="submission" date="2023-02" db="EMBL/GenBank/DDBJ databases">
        <title>Genome sequence of Novosphingobium humi KACC 19094.</title>
        <authorList>
            <person name="Kim S."/>
            <person name="Heo J."/>
            <person name="Kwon S.-W."/>
        </authorList>
    </citation>
    <scope>NUCLEOTIDE SEQUENCE [LARGE SCALE GENOMIC DNA]</scope>
    <source>
        <strain evidence="2 3">KACC 19094</strain>
    </source>
</reference>
<feature type="transmembrane region" description="Helical" evidence="1">
    <location>
        <begin position="55"/>
        <end position="77"/>
    </location>
</feature>
<keyword evidence="1" id="KW-0472">Membrane</keyword>
<evidence type="ECO:0000313" key="3">
    <source>
        <dbReference type="Proteomes" id="UP001218231"/>
    </source>
</evidence>
<dbReference type="RefSeq" id="WP_273618962.1">
    <property type="nucleotide sequence ID" value="NZ_CP117417.1"/>
</dbReference>
<name>A0ABY7TZF8_9SPHN</name>
<keyword evidence="1" id="KW-1133">Transmembrane helix</keyword>
<proteinExistence type="predicted"/>
<evidence type="ECO:0008006" key="4">
    <source>
        <dbReference type="Google" id="ProtNLM"/>
    </source>
</evidence>
<accession>A0ABY7TZF8</accession>
<evidence type="ECO:0000313" key="2">
    <source>
        <dbReference type="EMBL" id="WCT78652.1"/>
    </source>
</evidence>
<feature type="transmembrane region" description="Helical" evidence="1">
    <location>
        <begin position="28"/>
        <end position="49"/>
    </location>
</feature>
<organism evidence="2 3">
    <name type="scientific">Novosphingobium humi</name>
    <dbReference type="NCBI Taxonomy" id="2282397"/>
    <lineage>
        <taxon>Bacteria</taxon>
        <taxon>Pseudomonadati</taxon>
        <taxon>Pseudomonadota</taxon>
        <taxon>Alphaproteobacteria</taxon>
        <taxon>Sphingomonadales</taxon>
        <taxon>Sphingomonadaceae</taxon>
        <taxon>Novosphingobium</taxon>
    </lineage>
</organism>
<feature type="transmembrane region" description="Helical" evidence="1">
    <location>
        <begin position="213"/>
        <end position="236"/>
    </location>
</feature>
<feature type="transmembrane region" description="Helical" evidence="1">
    <location>
        <begin position="183"/>
        <end position="201"/>
    </location>
</feature>
<keyword evidence="3" id="KW-1185">Reference proteome</keyword>
<dbReference type="Proteomes" id="UP001218231">
    <property type="component" value="Chromosome"/>
</dbReference>
<evidence type="ECO:0000256" key="1">
    <source>
        <dbReference type="SAM" id="Phobius"/>
    </source>
</evidence>
<protein>
    <recommendedName>
        <fullName evidence="4">DUF4231 domain-containing protein</fullName>
    </recommendedName>
</protein>
<keyword evidence="1" id="KW-0812">Transmembrane</keyword>
<gene>
    <name evidence="2" type="ORF">PQ457_06730</name>
</gene>